<proteinExistence type="inferred from homology"/>
<dbReference type="GO" id="GO:0006086">
    <property type="term" value="P:pyruvate decarboxylation to acetyl-CoA"/>
    <property type="evidence" value="ECO:0007669"/>
    <property type="project" value="InterPro"/>
</dbReference>
<dbReference type="PROSITE" id="PS51826">
    <property type="entry name" value="PSBD"/>
    <property type="match status" value="1"/>
</dbReference>
<keyword evidence="3" id="KW-0670">Pyruvate</keyword>
<dbReference type="GO" id="GO:0045254">
    <property type="term" value="C:pyruvate dehydrogenase complex"/>
    <property type="evidence" value="ECO:0007669"/>
    <property type="project" value="InterPro"/>
</dbReference>
<comment type="caution">
    <text evidence="3">The sequence shown here is derived from an EMBL/GenBank/DDBJ whole genome shotgun (WGS) entry which is preliminary data.</text>
</comment>
<evidence type="ECO:0000259" key="2">
    <source>
        <dbReference type="PROSITE" id="PS51826"/>
    </source>
</evidence>
<evidence type="ECO:0000313" key="3">
    <source>
        <dbReference type="EMBL" id="RWS26601.1"/>
    </source>
</evidence>
<dbReference type="STRING" id="299467.A0A443SGF2"/>
<reference evidence="3 4" key="1">
    <citation type="journal article" date="2018" name="Gigascience">
        <title>Genomes of trombidid mites reveal novel predicted allergens and laterally-transferred genes associated with secondary metabolism.</title>
        <authorList>
            <person name="Dong X."/>
            <person name="Chaisiri K."/>
            <person name="Xia D."/>
            <person name="Armstrong S.D."/>
            <person name="Fang Y."/>
            <person name="Donnelly M.J."/>
            <person name="Kadowaki T."/>
            <person name="McGarry J.W."/>
            <person name="Darby A.C."/>
            <person name="Makepeace B.L."/>
        </authorList>
    </citation>
    <scope>NUCLEOTIDE SEQUENCE [LARGE SCALE GENOMIC DNA]</scope>
    <source>
        <strain evidence="3">UoL-UT</strain>
    </source>
</reference>
<dbReference type="GO" id="GO:0005739">
    <property type="term" value="C:mitochondrion"/>
    <property type="evidence" value="ECO:0007669"/>
    <property type="project" value="TreeGrafter"/>
</dbReference>
<dbReference type="InterPro" id="IPR004167">
    <property type="entry name" value="PSBD"/>
</dbReference>
<dbReference type="AlphaFoldDB" id="A0A443SGF2"/>
<evidence type="ECO:0000256" key="1">
    <source>
        <dbReference type="ARBA" id="ARBA00007317"/>
    </source>
</evidence>
<feature type="domain" description="Peripheral subunit-binding (PSBD)" evidence="2">
    <location>
        <begin position="53"/>
        <end position="90"/>
    </location>
</feature>
<dbReference type="SUPFAM" id="SSF52777">
    <property type="entry name" value="CoA-dependent acyltransferases"/>
    <property type="match status" value="1"/>
</dbReference>
<keyword evidence="4" id="KW-1185">Reference proteome</keyword>
<dbReference type="VEuPathDB" id="VectorBase:LDEU005439"/>
<dbReference type="InterPro" id="IPR045257">
    <property type="entry name" value="E2/Pdx1"/>
</dbReference>
<dbReference type="Pfam" id="PF00198">
    <property type="entry name" value="2-oxoacid_dh"/>
    <property type="match status" value="1"/>
</dbReference>
<comment type="similarity">
    <text evidence="1">Belongs to the 2-oxoacid dehydrogenase family.</text>
</comment>
<sequence>METDTPQLQVCSHNLRSYQCYNNCHSDRHTECSSIIECRRNVSTSSDDARKSLVGPVARVLLHHFGIHEEHIKASGPHNVLMKSDVLEYIKEKKLQPGANAPSSPSAPTRKGVPFVRKEKFNDIELSNMRRTIAKRLTQSKTTIPHSYMTAECCVGNILKLRKRMEKDKIKVSVNDFVIKAAAVALKRVAEVNVMIDESTNVIKKLPNVDISIAVATKSGLITPIIKDANKLSVVQINENVKQLANKAR</sequence>
<dbReference type="InterPro" id="IPR036625">
    <property type="entry name" value="E3-bd_dom_sf"/>
</dbReference>
<accession>A0A443SGF2</accession>
<dbReference type="PANTHER" id="PTHR23151:SF90">
    <property type="entry name" value="DIHYDROLIPOYLLYSINE-RESIDUE ACETYLTRANSFERASE COMPONENT OF PYRUVATE DEHYDROGENASE COMPLEX, MITOCHONDRIAL-RELATED"/>
    <property type="match status" value="1"/>
</dbReference>
<dbReference type="InterPro" id="IPR001078">
    <property type="entry name" value="2-oxoacid_DH_actylTfrase"/>
</dbReference>
<dbReference type="Gene3D" id="4.10.320.10">
    <property type="entry name" value="E3-binding domain"/>
    <property type="match status" value="1"/>
</dbReference>
<dbReference type="EMBL" id="NCKV01002618">
    <property type="protein sequence ID" value="RWS26601.1"/>
    <property type="molecule type" value="Genomic_DNA"/>
</dbReference>
<organism evidence="3 4">
    <name type="scientific">Leptotrombidium deliense</name>
    <dbReference type="NCBI Taxonomy" id="299467"/>
    <lineage>
        <taxon>Eukaryota</taxon>
        <taxon>Metazoa</taxon>
        <taxon>Ecdysozoa</taxon>
        <taxon>Arthropoda</taxon>
        <taxon>Chelicerata</taxon>
        <taxon>Arachnida</taxon>
        <taxon>Acari</taxon>
        <taxon>Acariformes</taxon>
        <taxon>Trombidiformes</taxon>
        <taxon>Prostigmata</taxon>
        <taxon>Anystina</taxon>
        <taxon>Parasitengona</taxon>
        <taxon>Trombiculoidea</taxon>
        <taxon>Trombiculidae</taxon>
        <taxon>Leptotrombidium</taxon>
    </lineage>
</organism>
<evidence type="ECO:0000313" key="4">
    <source>
        <dbReference type="Proteomes" id="UP000288716"/>
    </source>
</evidence>
<name>A0A443SGF2_9ACAR</name>
<dbReference type="SUPFAM" id="SSF47005">
    <property type="entry name" value="Peripheral subunit-binding domain of 2-oxo acid dehydrogenase complex"/>
    <property type="match status" value="1"/>
</dbReference>
<dbReference type="Proteomes" id="UP000288716">
    <property type="component" value="Unassembled WGS sequence"/>
</dbReference>
<gene>
    <name evidence="3" type="ORF">B4U80_06925</name>
</gene>
<feature type="non-terminal residue" evidence="3">
    <location>
        <position position="249"/>
    </location>
</feature>
<dbReference type="Gene3D" id="3.30.559.10">
    <property type="entry name" value="Chloramphenicol acetyltransferase-like domain"/>
    <property type="match status" value="1"/>
</dbReference>
<dbReference type="GO" id="GO:0016746">
    <property type="term" value="F:acyltransferase activity"/>
    <property type="evidence" value="ECO:0007669"/>
    <property type="project" value="InterPro"/>
</dbReference>
<dbReference type="OrthoDB" id="537444at2759"/>
<dbReference type="PANTHER" id="PTHR23151">
    <property type="entry name" value="DIHYDROLIPOAMIDE ACETYL/SUCCINYL-TRANSFERASE-RELATED"/>
    <property type="match status" value="1"/>
</dbReference>
<protein>
    <submittedName>
        <fullName evidence="3">Pyruvate dehydrogenase protein X component-like protein</fullName>
    </submittedName>
</protein>
<dbReference type="InterPro" id="IPR023213">
    <property type="entry name" value="CAT-like_dom_sf"/>
</dbReference>